<evidence type="ECO:0000313" key="2">
    <source>
        <dbReference type="EMBL" id="ERN41929.1"/>
    </source>
</evidence>
<dbReference type="Proteomes" id="UP000016960">
    <property type="component" value="Unassembled WGS sequence"/>
</dbReference>
<keyword evidence="1" id="KW-1133">Transmembrane helix</keyword>
<feature type="transmembrane region" description="Helical" evidence="1">
    <location>
        <begin position="21"/>
        <end position="41"/>
    </location>
</feature>
<keyword evidence="1" id="KW-0472">Membrane</keyword>
<evidence type="ECO:0000256" key="1">
    <source>
        <dbReference type="SAM" id="Phobius"/>
    </source>
</evidence>
<evidence type="ECO:0008006" key="4">
    <source>
        <dbReference type="Google" id="ProtNLM"/>
    </source>
</evidence>
<keyword evidence="1" id="KW-0812">Transmembrane</keyword>
<dbReference type="AlphaFoldDB" id="U5DMT7"/>
<dbReference type="InterPro" id="IPR036514">
    <property type="entry name" value="SGNH_hydro_sf"/>
</dbReference>
<keyword evidence="3" id="KW-1185">Reference proteome</keyword>
<organism evidence="2 3">
    <name type="scientific">Rubidibacter lacunae KORDI 51-2</name>
    <dbReference type="NCBI Taxonomy" id="582515"/>
    <lineage>
        <taxon>Bacteria</taxon>
        <taxon>Bacillati</taxon>
        <taxon>Cyanobacteriota</taxon>
        <taxon>Cyanophyceae</taxon>
        <taxon>Oscillatoriophycideae</taxon>
        <taxon>Chroococcales</taxon>
        <taxon>Aphanothecaceae</taxon>
        <taxon>Rubidibacter</taxon>
    </lineage>
</organism>
<proteinExistence type="predicted"/>
<evidence type="ECO:0000313" key="3">
    <source>
        <dbReference type="Proteomes" id="UP000016960"/>
    </source>
</evidence>
<dbReference type="STRING" id="582515.KR51_00014650"/>
<dbReference type="PATRIC" id="fig|582515.4.peg.1655"/>
<sequence length="465" mass="51440">MLLRSRPSSYLSKKKPPRSRWWVWAAVLGVPAGILLAEVLLRSVVDTADRDATFARHGNEAEVAAYTLQFQTRAGEPLAGQPQSGQIAVRREPAVGYALVANQQTDFWQLNEQGFRATEPLPLAKPDGELRIFILGGSAAFGYWNADNDATIAVHLEQQLNARLESQQQSPEQFQPQRLPYFIPDKREALEKTPRVQGERARVVNAAVPGYASGNQLAQLALEILPYRPDAVVAIGGFRDLILPADAEMTDIPQLDAYLGNTKQHAQTAIAFSLGQQVRRSYLARAVEFWFLGTELTASGHTLIGAAVEGPTEGSLEDRLPATEAELTARIERYRRHLEQAVRFGASARVPIIAVLQPEISGRGPLEEFSESERAIAEDLGTAYFDRVRRSYPPLAEAANELGNTFPSNITVLNLHDLYADFEEPAFVDAIHLTEAANYRLAERVFETLVGLPPLQLVPRDPYQQ</sequence>
<dbReference type="InParanoid" id="U5DMT7"/>
<dbReference type="SUPFAM" id="SSF52266">
    <property type="entry name" value="SGNH hydrolase"/>
    <property type="match status" value="1"/>
</dbReference>
<dbReference type="OrthoDB" id="8816239at2"/>
<protein>
    <recommendedName>
        <fullName evidence="4">GDSL-like Lipase/Acylhydrolase</fullName>
    </recommendedName>
</protein>
<dbReference type="eggNOG" id="COG2755">
    <property type="taxonomic scope" value="Bacteria"/>
</dbReference>
<comment type="caution">
    <text evidence="2">The sequence shown here is derived from an EMBL/GenBank/DDBJ whole genome shotgun (WGS) entry which is preliminary data.</text>
</comment>
<dbReference type="RefSeq" id="WP_022606083.1">
    <property type="nucleotide sequence ID" value="NZ_ASSJ01000036.1"/>
</dbReference>
<accession>U5DMT7</accession>
<name>U5DMT7_9CHRO</name>
<reference evidence="2 3" key="1">
    <citation type="submission" date="2013-05" db="EMBL/GenBank/DDBJ databases">
        <title>Draft genome sequence of Rubidibacter lacunae KORDI 51-2.</title>
        <authorList>
            <person name="Choi D.H."/>
            <person name="Noh J.H."/>
            <person name="Kwon K.-K."/>
            <person name="Lee J.-H."/>
            <person name="Ryu J.-Y."/>
        </authorList>
    </citation>
    <scope>NUCLEOTIDE SEQUENCE [LARGE SCALE GENOMIC DNA]</scope>
    <source>
        <strain evidence="2 3">KORDI 51-2</strain>
    </source>
</reference>
<gene>
    <name evidence="2" type="ORF">KR51_00014650</name>
</gene>
<dbReference type="EMBL" id="ASSJ01000036">
    <property type="protein sequence ID" value="ERN41929.1"/>
    <property type="molecule type" value="Genomic_DNA"/>
</dbReference>
<dbReference type="Gene3D" id="3.40.50.1110">
    <property type="entry name" value="SGNH hydrolase"/>
    <property type="match status" value="1"/>
</dbReference>